<dbReference type="Pfam" id="PF01075">
    <property type="entry name" value="Glyco_transf_9"/>
    <property type="match status" value="1"/>
</dbReference>
<gene>
    <name evidence="3" type="ORF">H4O21_22290</name>
</gene>
<dbReference type="GO" id="GO:0008713">
    <property type="term" value="F:ADP-heptose-lipopolysaccharide heptosyltransferase activity"/>
    <property type="evidence" value="ECO:0007669"/>
    <property type="project" value="TreeGrafter"/>
</dbReference>
<keyword evidence="2 3" id="KW-0808">Transferase</keyword>
<keyword evidence="1" id="KW-0328">Glycosyltransferase</keyword>
<dbReference type="PANTHER" id="PTHR30160">
    <property type="entry name" value="TETRAACYLDISACCHARIDE 4'-KINASE-RELATED"/>
    <property type="match status" value="1"/>
</dbReference>
<organism evidence="3 4">
    <name type="scientific">Oceanospirillum sediminis</name>
    <dbReference type="NCBI Taxonomy" id="2760088"/>
    <lineage>
        <taxon>Bacteria</taxon>
        <taxon>Pseudomonadati</taxon>
        <taxon>Pseudomonadota</taxon>
        <taxon>Gammaproteobacteria</taxon>
        <taxon>Oceanospirillales</taxon>
        <taxon>Oceanospirillaceae</taxon>
        <taxon>Oceanospirillum</taxon>
    </lineage>
</organism>
<dbReference type="InterPro" id="IPR051199">
    <property type="entry name" value="LPS_LOS_Heptosyltrfase"/>
</dbReference>
<dbReference type="AlphaFoldDB" id="A0A839IV72"/>
<dbReference type="GO" id="GO:0005829">
    <property type="term" value="C:cytosol"/>
    <property type="evidence" value="ECO:0007669"/>
    <property type="project" value="TreeGrafter"/>
</dbReference>
<dbReference type="EMBL" id="JACJFM010000051">
    <property type="protein sequence ID" value="MBB1489343.1"/>
    <property type="molecule type" value="Genomic_DNA"/>
</dbReference>
<comment type="caution">
    <text evidence="3">The sequence shown here is derived from an EMBL/GenBank/DDBJ whole genome shotgun (WGS) entry which is preliminary data.</text>
</comment>
<dbReference type="RefSeq" id="WP_182811408.1">
    <property type="nucleotide sequence ID" value="NZ_JACJFM010000051.1"/>
</dbReference>
<evidence type="ECO:0000256" key="1">
    <source>
        <dbReference type="ARBA" id="ARBA00022676"/>
    </source>
</evidence>
<accession>A0A839IV72</accession>
<evidence type="ECO:0000256" key="2">
    <source>
        <dbReference type="ARBA" id="ARBA00022679"/>
    </source>
</evidence>
<evidence type="ECO:0000313" key="3">
    <source>
        <dbReference type="EMBL" id="MBB1489343.1"/>
    </source>
</evidence>
<dbReference type="GO" id="GO:0009244">
    <property type="term" value="P:lipopolysaccharide core region biosynthetic process"/>
    <property type="evidence" value="ECO:0007669"/>
    <property type="project" value="TreeGrafter"/>
</dbReference>
<name>A0A839IV72_9GAMM</name>
<dbReference type="SUPFAM" id="SSF53756">
    <property type="entry name" value="UDP-Glycosyltransferase/glycogen phosphorylase"/>
    <property type="match status" value="1"/>
</dbReference>
<dbReference type="PANTHER" id="PTHR30160:SF21">
    <property type="entry name" value="LIPOPOLYSACCHARIDE CORE HEPTOSYLTRANSFERASE OPSX"/>
    <property type="match status" value="1"/>
</dbReference>
<protein>
    <submittedName>
        <fullName evidence="3">Glycosyltransferase family 9 protein</fullName>
    </submittedName>
</protein>
<dbReference type="CDD" id="cd03789">
    <property type="entry name" value="GT9_LPS_heptosyltransferase"/>
    <property type="match status" value="1"/>
</dbReference>
<dbReference type="InterPro" id="IPR002201">
    <property type="entry name" value="Glyco_trans_9"/>
</dbReference>
<dbReference type="Gene3D" id="3.40.50.2000">
    <property type="entry name" value="Glycogen Phosphorylase B"/>
    <property type="match status" value="2"/>
</dbReference>
<keyword evidence="4" id="KW-1185">Reference proteome</keyword>
<reference evidence="3 4" key="1">
    <citation type="submission" date="2020-08" db="EMBL/GenBank/DDBJ databases">
        <title>Oceanospirillum sp. nov. isolated from marine sediment.</title>
        <authorList>
            <person name="Ji X."/>
        </authorList>
    </citation>
    <scope>NUCLEOTIDE SEQUENCE [LARGE SCALE GENOMIC DNA]</scope>
    <source>
        <strain evidence="3 4">D5</strain>
    </source>
</reference>
<sequence length="360" mass="40348">MTLPLTSPPGHICILRLSALGDVSNVVPVVLAIQKAWPQTRITWITGKAEHSLLKGLNGVEFIVYDKKTGLKGMREIWKHLAGIRFDILLHMQAALRASLLSVGIKARVRLGFDKARAKDWQWLFTGQKIPARHNGHVAEGFYDFLQALGIAPESPEQMQWHLPVSDQARMEAGQKCPFERYAVISPCSSQRARNFRNWTIEGYVAVIEHLYHRYGIKAVITGGNRDIEREYAESICQRASTPVLSLVDNTSLQGLVALIDTAELVIAPDSGPVHFANAVNTPVIGLFATSNVDRTGPYRWREWAVNCYPQAAEKYMAKSVDQLSWGQRVRHPEAMTVIGIQAVLDQIDRLMRHKQSDSH</sequence>
<dbReference type="Proteomes" id="UP000565262">
    <property type="component" value="Unassembled WGS sequence"/>
</dbReference>
<proteinExistence type="predicted"/>
<evidence type="ECO:0000313" key="4">
    <source>
        <dbReference type="Proteomes" id="UP000565262"/>
    </source>
</evidence>